<keyword evidence="15" id="KW-0812">Transmembrane</keyword>
<evidence type="ECO:0000256" key="8">
    <source>
        <dbReference type="ARBA" id="ARBA00022848"/>
    </source>
</evidence>
<dbReference type="OrthoDB" id="6141112at2759"/>
<comment type="similarity">
    <text evidence="4 14">Belongs to the cytochrome P450 family.</text>
</comment>
<protein>
    <submittedName>
        <fullName evidence="16">CYP17A</fullName>
        <ecNumber evidence="16">1.14.14.19</ecNumber>
        <ecNumber evidence="16">1.14.14.32</ecNumber>
    </submittedName>
</protein>
<dbReference type="GO" id="GO:0004508">
    <property type="term" value="F:steroid 17-alpha-monooxygenase activity"/>
    <property type="evidence" value="ECO:0007669"/>
    <property type="project" value="UniProtKB-EC"/>
</dbReference>
<dbReference type="PANTHER" id="PTHR24289">
    <property type="entry name" value="STEROID 17-ALPHA-HYDROXYLASE/17,20 LYASE"/>
    <property type="match status" value="1"/>
</dbReference>
<evidence type="ECO:0000313" key="17">
    <source>
        <dbReference type="Proteomes" id="UP000507470"/>
    </source>
</evidence>
<dbReference type="EMBL" id="CACVKT020005665">
    <property type="protein sequence ID" value="CAC5397123.1"/>
    <property type="molecule type" value="Genomic_DNA"/>
</dbReference>
<feature type="transmembrane region" description="Helical" evidence="15">
    <location>
        <begin position="6"/>
        <end position="22"/>
    </location>
</feature>
<dbReference type="PRINTS" id="PR00463">
    <property type="entry name" value="EP450I"/>
</dbReference>
<dbReference type="AlphaFoldDB" id="A0A6J8CL44"/>
<keyword evidence="15" id="KW-1133">Transmembrane helix</keyword>
<comment type="cofactor">
    <cofactor evidence="1 13">
        <name>heme</name>
        <dbReference type="ChEBI" id="CHEBI:30413"/>
    </cofactor>
</comment>
<dbReference type="InterPro" id="IPR017972">
    <property type="entry name" value="Cyt_P450_CS"/>
</dbReference>
<dbReference type="Pfam" id="PF00067">
    <property type="entry name" value="p450"/>
    <property type="match status" value="1"/>
</dbReference>
<evidence type="ECO:0000256" key="10">
    <source>
        <dbReference type="ARBA" id="ARBA00023004"/>
    </source>
</evidence>
<dbReference type="Proteomes" id="UP000507470">
    <property type="component" value="Unassembled WGS sequence"/>
</dbReference>
<dbReference type="InterPro" id="IPR001128">
    <property type="entry name" value="Cyt_P450"/>
</dbReference>
<feature type="binding site" description="axial binding residue" evidence="13">
    <location>
        <position position="441"/>
    </location>
    <ligand>
        <name>heme</name>
        <dbReference type="ChEBI" id="CHEBI:30413"/>
    </ligand>
    <ligandPart>
        <name>Fe</name>
        <dbReference type="ChEBI" id="CHEBI:18248"/>
    </ligandPart>
</feature>
<proteinExistence type="inferred from homology"/>
<feature type="transmembrane region" description="Helical" evidence="15">
    <location>
        <begin position="206"/>
        <end position="226"/>
    </location>
</feature>
<dbReference type="GO" id="GO:0005789">
    <property type="term" value="C:endoplasmic reticulum membrane"/>
    <property type="evidence" value="ECO:0007669"/>
    <property type="project" value="UniProtKB-SubCell"/>
</dbReference>
<evidence type="ECO:0000256" key="12">
    <source>
        <dbReference type="ARBA" id="ARBA00023136"/>
    </source>
</evidence>
<dbReference type="EC" id="1.14.14.32" evidence="16"/>
<keyword evidence="8" id="KW-0492">Microsome</keyword>
<evidence type="ECO:0000256" key="11">
    <source>
        <dbReference type="ARBA" id="ARBA00023033"/>
    </source>
</evidence>
<dbReference type="EC" id="1.14.14.19" evidence="16"/>
<dbReference type="GO" id="GO:0042448">
    <property type="term" value="P:progesterone metabolic process"/>
    <property type="evidence" value="ECO:0007669"/>
    <property type="project" value="TreeGrafter"/>
</dbReference>
<comment type="subcellular location">
    <subcellularLocation>
        <location evidence="3">Endoplasmic reticulum membrane</location>
        <topology evidence="3">Peripheral membrane protein</topology>
    </subcellularLocation>
    <subcellularLocation>
        <location evidence="2">Microsome membrane</location>
        <topology evidence="2">Peripheral membrane protein</topology>
    </subcellularLocation>
</comment>
<evidence type="ECO:0000256" key="1">
    <source>
        <dbReference type="ARBA" id="ARBA00001971"/>
    </source>
</evidence>
<accession>A0A6J8CL44</accession>
<evidence type="ECO:0000256" key="14">
    <source>
        <dbReference type="RuleBase" id="RU000461"/>
    </source>
</evidence>
<keyword evidence="6 13" id="KW-0479">Metal-binding</keyword>
<keyword evidence="9 14" id="KW-0560">Oxidoreductase</keyword>
<dbReference type="PANTHER" id="PTHR24289:SF1">
    <property type="entry name" value="STEROID 17-ALPHA-HYDROXYLASE_17,20 LYASE"/>
    <property type="match status" value="1"/>
</dbReference>
<keyword evidence="10 13" id="KW-0408">Iron</keyword>
<reference evidence="16 17" key="1">
    <citation type="submission" date="2020-06" db="EMBL/GenBank/DDBJ databases">
        <authorList>
            <person name="Li R."/>
            <person name="Bekaert M."/>
        </authorList>
    </citation>
    <scope>NUCLEOTIDE SEQUENCE [LARGE SCALE GENOMIC DNA]</scope>
    <source>
        <strain evidence="17">wild</strain>
    </source>
</reference>
<dbReference type="GO" id="GO:0042446">
    <property type="term" value="P:hormone biosynthetic process"/>
    <property type="evidence" value="ECO:0007669"/>
    <property type="project" value="TreeGrafter"/>
</dbReference>
<keyword evidence="17" id="KW-1185">Reference proteome</keyword>
<evidence type="ECO:0000256" key="7">
    <source>
        <dbReference type="ARBA" id="ARBA00022824"/>
    </source>
</evidence>
<evidence type="ECO:0000256" key="4">
    <source>
        <dbReference type="ARBA" id="ARBA00010617"/>
    </source>
</evidence>
<evidence type="ECO:0000256" key="3">
    <source>
        <dbReference type="ARBA" id="ARBA00004406"/>
    </source>
</evidence>
<dbReference type="SUPFAM" id="SSF48264">
    <property type="entry name" value="Cytochrome P450"/>
    <property type="match status" value="1"/>
</dbReference>
<evidence type="ECO:0000256" key="5">
    <source>
        <dbReference type="ARBA" id="ARBA00022617"/>
    </source>
</evidence>
<evidence type="ECO:0000256" key="9">
    <source>
        <dbReference type="ARBA" id="ARBA00023002"/>
    </source>
</evidence>
<dbReference type="GO" id="GO:0020037">
    <property type="term" value="F:heme binding"/>
    <property type="evidence" value="ECO:0007669"/>
    <property type="project" value="InterPro"/>
</dbReference>
<dbReference type="GO" id="GO:0005506">
    <property type="term" value="F:iron ion binding"/>
    <property type="evidence" value="ECO:0007669"/>
    <property type="project" value="InterPro"/>
</dbReference>
<dbReference type="InterPro" id="IPR036396">
    <property type="entry name" value="Cyt_P450_sf"/>
</dbReference>
<name>A0A6J8CL44_MYTCO</name>
<dbReference type="PRINTS" id="PR00385">
    <property type="entry name" value="P450"/>
</dbReference>
<keyword evidence="11 14" id="KW-0503">Monooxygenase</keyword>
<keyword evidence="5 13" id="KW-0349">Heme</keyword>
<evidence type="ECO:0000256" key="2">
    <source>
        <dbReference type="ARBA" id="ARBA00004174"/>
    </source>
</evidence>
<organism evidence="16 17">
    <name type="scientific">Mytilus coruscus</name>
    <name type="common">Sea mussel</name>
    <dbReference type="NCBI Taxonomy" id="42192"/>
    <lineage>
        <taxon>Eukaryota</taxon>
        <taxon>Metazoa</taxon>
        <taxon>Spiralia</taxon>
        <taxon>Lophotrochozoa</taxon>
        <taxon>Mollusca</taxon>
        <taxon>Bivalvia</taxon>
        <taxon>Autobranchia</taxon>
        <taxon>Pteriomorphia</taxon>
        <taxon>Mytilida</taxon>
        <taxon>Mytiloidea</taxon>
        <taxon>Mytilidae</taxon>
        <taxon>Mytilinae</taxon>
        <taxon>Mytilus</taxon>
    </lineage>
</organism>
<dbReference type="InterPro" id="IPR002401">
    <property type="entry name" value="Cyt_P450_E_grp-I"/>
</dbReference>
<sequence length="499" mass="57020">MFWEIIFTVFAFLLILVIILKSKKKSKRNPPLVKGHVLVGNLFQMDYENMHRTIDRWSKIYGDVLEINILGQKLVSLNTSEAIRNAFLHEPTATATSARPPTFFGKYALDNFSDTAFASPSKHWTNRRKLVYKLMHTYGEGIVNMENQIKKSLEDMKLQLTQVNGNSVDPAIIIGEFIMSTVEQLIVGRSFGKGSKLKKLLRQVDYNFNMLSNLGMDVLFGVFPFLRFFPLKHSNMLREFEDQKNEMMDLLAKIAKENPEHKGVYQNMMAEVTKTDKEGRPRLNVVNVKATLLNVVSAGYNTTRGTLLSLVHILATRPELQKLLQTEIDNVIGSDRKPTLRDRENCPLIESVLLETLRYISHIPLSVFHFTADDCQINGYNIQKGTTIIPNLWTAHRNDKDFEHPYTFIPDRFLDKSGNLVPATDPLRKSLMPFGVGKRSCIGEVFARSRMFLFLATLLQTASIEKPDDEIIAEFGLDDLNPGLVMQPKPYKIKFVMRQ</sequence>
<evidence type="ECO:0000256" key="6">
    <source>
        <dbReference type="ARBA" id="ARBA00022723"/>
    </source>
</evidence>
<dbReference type="PROSITE" id="PS00086">
    <property type="entry name" value="CYTOCHROME_P450"/>
    <property type="match status" value="1"/>
</dbReference>
<keyword evidence="12 15" id="KW-0472">Membrane</keyword>
<dbReference type="FunFam" id="1.10.630.10:FF:000238">
    <property type="entry name" value="Cytochrome P450 2A6"/>
    <property type="match status" value="1"/>
</dbReference>
<evidence type="ECO:0000313" key="16">
    <source>
        <dbReference type="EMBL" id="CAC5397123.1"/>
    </source>
</evidence>
<evidence type="ECO:0000256" key="13">
    <source>
        <dbReference type="PIRSR" id="PIRSR602401-1"/>
    </source>
</evidence>
<evidence type="ECO:0000256" key="15">
    <source>
        <dbReference type="SAM" id="Phobius"/>
    </source>
</evidence>
<dbReference type="Gene3D" id="1.10.630.10">
    <property type="entry name" value="Cytochrome P450"/>
    <property type="match status" value="1"/>
</dbReference>
<gene>
    <name evidence="16" type="ORF">MCOR_31591</name>
</gene>
<keyword evidence="7" id="KW-0256">Endoplasmic reticulum</keyword>